<dbReference type="InterPro" id="IPR000577">
    <property type="entry name" value="Carb_kinase_FGGY"/>
</dbReference>
<name>A0A0B8NW16_9VIBR</name>
<dbReference type="InterPro" id="IPR050406">
    <property type="entry name" value="FGGY_Carb_Kinase"/>
</dbReference>
<reference evidence="12 13" key="2">
    <citation type="submission" date="2015-01" db="EMBL/GenBank/DDBJ databases">
        <authorList>
            <consortium name="NBRP consortium"/>
            <person name="Sawabe T."/>
            <person name="Meirelles P."/>
            <person name="Feng G."/>
            <person name="Sayaka M."/>
            <person name="Hattori M."/>
            <person name="Ohkuma M."/>
        </authorList>
    </citation>
    <scope>NUCLEOTIDE SEQUENCE [LARGE SCALE GENOMIC DNA]</scope>
    <source>
        <strain evidence="13">JCM 19231</strain>
    </source>
</reference>
<dbReference type="RefSeq" id="WP_261833613.1">
    <property type="nucleotide sequence ID" value="NZ_AP024881.1"/>
</dbReference>
<evidence type="ECO:0000256" key="3">
    <source>
        <dbReference type="ARBA" id="ARBA00022741"/>
    </source>
</evidence>
<dbReference type="PROSITE" id="PS00933">
    <property type="entry name" value="FGGY_KINASES_1"/>
    <property type="match status" value="1"/>
</dbReference>
<keyword evidence="3" id="KW-0547">Nucleotide-binding</keyword>
<keyword evidence="2 9" id="KW-0808">Transferase</keyword>
<evidence type="ECO:0000256" key="5">
    <source>
        <dbReference type="ARBA" id="ARBA00022840"/>
    </source>
</evidence>
<keyword evidence="13" id="KW-1185">Reference proteome</keyword>
<evidence type="ECO:0000313" key="13">
    <source>
        <dbReference type="Proteomes" id="UP000031671"/>
    </source>
</evidence>
<reference evidence="12 13" key="1">
    <citation type="submission" date="2015-01" db="EMBL/GenBank/DDBJ databases">
        <title>Vibrio sp. C1 JCM 19231 whole genome shotgun sequence.</title>
        <authorList>
            <person name="Sawabe T."/>
            <person name="Meirelles P."/>
            <person name="Feng G."/>
            <person name="Sayaka M."/>
            <person name="Hattori M."/>
            <person name="Ohkuma M."/>
        </authorList>
    </citation>
    <scope>NUCLEOTIDE SEQUENCE [LARGE SCALE GENOMIC DNA]</scope>
    <source>
        <strain evidence="13">JCM 19231</strain>
    </source>
</reference>
<evidence type="ECO:0000259" key="11">
    <source>
        <dbReference type="Pfam" id="PF02782"/>
    </source>
</evidence>
<dbReference type="GO" id="GO:0042355">
    <property type="term" value="P:L-fucose catabolic process"/>
    <property type="evidence" value="ECO:0007669"/>
    <property type="project" value="UniProtKB-UniRule"/>
</dbReference>
<evidence type="ECO:0000256" key="1">
    <source>
        <dbReference type="ARBA" id="ARBA00009156"/>
    </source>
</evidence>
<dbReference type="InterPro" id="IPR013450">
    <property type="entry name" value="Fuculokinase"/>
</dbReference>
<dbReference type="InterPro" id="IPR018483">
    <property type="entry name" value="Carb_kinase_FGGY_CS"/>
</dbReference>
<evidence type="ECO:0000259" key="10">
    <source>
        <dbReference type="Pfam" id="PF00370"/>
    </source>
</evidence>
<comment type="caution">
    <text evidence="12">The sequence shown here is derived from an EMBL/GenBank/DDBJ whole genome shotgun (WGS) entry which is preliminary data.</text>
</comment>
<dbReference type="Pfam" id="PF02782">
    <property type="entry name" value="FGGY_C"/>
    <property type="match status" value="1"/>
</dbReference>
<evidence type="ECO:0000256" key="2">
    <source>
        <dbReference type="ARBA" id="ARBA00022679"/>
    </source>
</evidence>
<gene>
    <name evidence="12" type="ORF">JCM19231_3685</name>
</gene>
<keyword evidence="7" id="KW-0119">Carbohydrate metabolism</keyword>
<evidence type="ECO:0000256" key="7">
    <source>
        <dbReference type="ARBA" id="ARBA00023277"/>
    </source>
</evidence>
<organism evidence="12 13">
    <name type="scientific">Vibrio ishigakensis</name>
    <dbReference type="NCBI Taxonomy" id="1481914"/>
    <lineage>
        <taxon>Bacteria</taxon>
        <taxon>Pseudomonadati</taxon>
        <taxon>Pseudomonadota</taxon>
        <taxon>Gammaproteobacteria</taxon>
        <taxon>Vibrionales</taxon>
        <taxon>Vibrionaceae</taxon>
        <taxon>Vibrio</taxon>
    </lineage>
</organism>
<keyword evidence="4 9" id="KW-0418">Kinase</keyword>
<keyword evidence="5" id="KW-0067">ATP-binding</keyword>
<dbReference type="Proteomes" id="UP000031671">
    <property type="component" value="Unassembled WGS sequence"/>
</dbReference>
<evidence type="ECO:0000256" key="9">
    <source>
        <dbReference type="RuleBase" id="RU003733"/>
    </source>
</evidence>
<dbReference type="PIRSF" id="PIRSF000538">
    <property type="entry name" value="GlpK"/>
    <property type="match status" value="1"/>
</dbReference>
<comment type="similarity">
    <text evidence="1 9">Belongs to the FGGY kinase family.</text>
</comment>
<evidence type="ECO:0000256" key="6">
    <source>
        <dbReference type="ARBA" id="ARBA00023253"/>
    </source>
</evidence>
<dbReference type="GO" id="GO:0008737">
    <property type="term" value="F:L-fuculokinase activity"/>
    <property type="evidence" value="ECO:0007669"/>
    <property type="project" value="UniProtKB-UniRule"/>
</dbReference>
<feature type="domain" description="Carbohydrate kinase FGGY N-terminal" evidence="10">
    <location>
        <begin position="4"/>
        <end position="244"/>
    </location>
</feature>
<keyword evidence="6" id="KW-0294">Fucose metabolism</keyword>
<dbReference type="GO" id="GO:0005524">
    <property type="term" value="F:ATP binding"/>
    <property type="evidence" value="ECO:0007669"/>
    <property type="project" value="UniProtKB-KW"/>
</dbReference>
<dbReference type="InterPro" id="IPR018485">
    <property type="entry name" value="FGGY_C"/>
</dbReference>
<accession>A0A0B8NW16</accession>
<dbReference type="NCBIfam" id="TIGR02628">
    <property type="entry name" value="fuculo_kin_coli"/>
    <property type="match status" value="1"/>
</dbReference>
<dbReference type="AlphaFoldDB" id="A0A0B8NW16"/>
<dbReference type="PROSITE" id="PS00445">
    <property type="entry name" value="FGGY_KINASES_2"/>
    <property type="match status" value="1"/>
</dbReference>
<proteinExistence type="inferred from homology"/>
<dbReference type="Gene3D" id="3.30.420.40">
    <property type="match status" value="2"/>
</dbReference>
<dbReference type="EC" id="2.7.1.51" evidence="8"/>
<dbReference type="EMBL" id="BBRZ01000075">
    <property type="protein sequence ID" value="GAM58131.1"/>
    <property type="molecule type" value="Genomic_DNA"/>
</dbReference>
<dbReference type="InterPro" id="IPR018484">
    <property type="entry name" value="FGGY_N"/>
</dbReference>
<protein>
    <recommendedName>
        <fullName evidence="8">L-fuculokinase</fullName>
        <ecNumber evidence="8">2.7.1.51</ecNumber>
    </recommendedName>
</protein>
<dbReference type="InterPro" id="IPR043129">
    <property type="entry name" value="ATPase_NBD"/>
</dbReference>
<dbReference type="CDD" id="cd07773">
    <property type="entry name" value="ASKHA_NBD_FGGY_FK"/>
    <property type="match status" value="1"/>
</dbReference>
<evidence type="ECO:0000256" key="4">
    <source>
        <dbReference type="ARBA" id="ARBA00022777"/>
    </source>
</evidence>
<dbReference type="PANTHER" id="PTHR43095">
    <property type="entry name" value="SUGAR KINASE"/>
    <property type="match status" value="1"/>
</dbReference>
<feature type="domain" description="Carbohydrate kinase FGGY C-terminal" evidence="11">
    <location>
        <begin position="254"/>
        <end position="441"/>
    </location>
</feature>
<dbReference type="SUPFAM" id="SSF53067">
    <property type="entry name" value="Actin-like ATPase domain"/>
    <property type="match status" value="2"/>
</dbReference>
<dbReference type="PANTHER" id="PTHR43095:SF5">
    <property type="entry name" value="XYLULOSE KINASE"/>
    <property type="match status" value="1"/>
</dbReference>
<sequence length="469" mass="51205">MSIALILDCGATNVRSIAINKKGKIVASHYIKSETLQNGTEHIWDFQQIWRKLVDCSKRVVAQINAADIVAVSVTTFGVDGAPYDNNGKQIYPIISWKCSRTLPVMSKVGVEFDRSNLYSNNGIGDFSFNTLFKLKWLKDNEPDVFKRMDKWVFISSMISHKLTGKLTTDRTMAGTSMMTNLVDGAWNKSVLEYLGMKESQLPPMVEAGEVVGHLRDDIAYLLGVPSNVPVISAGHDTQFALFGSGAKENQFFLSSGTWEILMARSGQPKLNLSHLKAGITTELDAKANLYNPAIQWLSSAVMEWVANTYFGELKSDKDKYAVMIAEGEEAPAGSNGVIFEPNFLVDDNGHSVGGISGLTINTTRGEIYRAALEGLASKLKLSLEHLTSVCDIDTTSLMVVGGGSRNRLWNQIRADVVGVPIHVVDQAEATVTGAAMFALFGAGIFDSPEAAQENMRPSYSIINPKAYN</sequence>
<evidence type="ECO:0000313" key="12">
    <source>
        <dbReference type="EMBL" id="GAM58131.1"/>
    </source>
</evidence>
<evidence type="ECO:0000256" key="8">
    <source>
        <dbReference type="NCBIfam" id="TIGR02628"/>
    </source>
</evidence>
<dbReference type="Pfam" id="PF00370">
    <property type="entry name" value="FGGY_N"/>
    <property type="match status" value="1"/>
</dbReference>